<dbReference type="Pfam" id="PF13407">
    <property type="entry name" value="Peripla_BP_4"/>
    <property type="match status" value="1"/>
</dbReference>
<organism evidence="5 6">
    <name type="scientific">candidate division KSB3 bacterium</name>
    <dbReference type="NCBI Taxonomy" id="2044937"/>
    <lineage>
        <taxon>Bacteria</taxon>
        <taxon>candidate division KSB3</taxon>
    </lineage>
</organism>
<evidence type="ECO:0000259" key="4">
    <source>
        <dbReference type="Pfam" id="PF13407"/>
    </source>
</evidence>
<comment type="similarity">
    <text evidence="2">Belongs to the bacterial solute-binding protein 2 family.</text>
</comment>
<keyword evidence="3" id="KW-0732">Signal</keyword>
<dbReference type="EMBL" id="PDPS01000025">
    <property type="protein sequence ID" value="PID57788.1"/>
    <property type="molecule type" value="Genomic_DNA"/>
</dbReference>
<dbReference type="CDD" id="cd19996">
    <property type="entry name" value="PBP1_ABC_sugar_binding-like"/>
    <property type="match status" value="1"/>
</dbReference>
<gene>
    <name evidence="5" type="ORF">CSB45_06065</name>
</gene>
<evidence type="ECO:0000256" key="2">
    <source>
        <dbReference type="ARBA" id="ARBA00007639"/>
    </source>
</evidence>
<protein>
    <submittedName>
        <fullName evidence="5">Ribose ABC transporter</fullName>
    </submittedName>
</protein>
<comment type="subcellular location">
    <subcellularLocation>
        <location evidence="1">Cell envelope</location>
    </subcellularLocation>
</comment>
<dbReference type="PANTHER" id="PTHR46847:SF3">
    <property type="entry name" value="GALACTOFURANOSE-BINDING PROTEIN YTFQ"/>
    <property type="match status" value="1"/>
</dbReference>
<dbReference type="InterPro" id="IPR025997">
    <property type="entry name" value="SBP_2_dom"/>
</dbReference>
<dbReference type="SUPFAM" id="SSF53822">
    <property type="entry name" value="Periplasmic binding protein-like I"/>
    <property type="match status" value="1"/>
</dbReference>
<evidence type="ECO:0000313" key="5">
    <source>
        <dbReference type="EMBL" id="PID57788.1"/>
    </source>
</evidence>
<dbReference type="PANTHER" id="PTHR46847">
    <property type="entry name" value="D-ALLOSE-BINDING PERIPLASMIC PROTEIN-RELATED"/>
    <property type="match status" value="1"/>
</dbReference>
<dbReference type="AlphaFoldDB" id="A0A2G6E7N9"/>
<sequence length="341" mass="37471">MMKHSNVIKCVGMLLMYILFRVGSASAAEKFVIGLSNFSLGNSWRVQMIEEAKYSASQHADLVKELIVTEADGDISKQIADIEDLIAKGVDAILITAANPKALIPVVAKAMAAGIVVVDFDNLVYTDNITAHIIVDQKEFGRVQGEWLVKALGKKGKIVAFNGIKGATTSAERFEGAKSVFDQYPEIEIVQEVYADWDYAKAKRAMETLLAAYPSLDGIWSQGGAMSEAVIEAYLERGMLPPPITGEDGNGFLKIWKELRDSEKYPDFDSIATSMPTWCSAKALEVALAALTGEAFNKETIIPIPTITADNLDQYVKPDLPDSFWCNSQLKDDIVKKMFER</sequence>
<accession>A0A2G6E7N9</accession>
<dbReference type="Gene3D" id="3.40.50.2300">
    <property type="match status" value="2"/>
</dbReference>
<dbReference type="GO" id="GO:0030313">
    <property type="term" value="C:cell envelope"/>
    <property type="evidence" value="ECO:0007669"/>
    <property type="project" value="UniProtKB-SubCell"/>
</dbReference>
<dbReference type="InterPro" id="IPR028082">
    <property type="entry name" value="Peripla_BP_I"/>
</dbReference>
<reference evidence="5 6" key="1">
    <citation type="submission" date="2017-10" db="EMBL/GenBank/DDBJ databases">
        <title>Novel microbial diversity and functional potential in the marine mammal oral microbiome.</title>
        <authorList>
            <person name="Dudek N.K."/>
            <person name="Sun C.L."/>
            <person name="Burstein D."/>
            <person name="Kantor R.S."/>
            <person name="Aliaga Goltsman D.S."/>
            <person name="Bik E.M."/>
            <person name="Thomas B.C."/>
            <person name="Banfield J.F."/>
            <person name="Relman D.A."/>
        </authorList>
    </citation>
    <scope>NUCLEOTIDE SEQUENCE [LARGE SCALE GENOMIC DNA]</scope>
    <source>
        <strain evidence="5">DOLZORAL124_49_17</strain>
    </source>
</reference>
<proteinExistence type="inferred from homology"/>
<evidence type="ECO:0000256" key="3">
    <source>
        <dbReference type="ARBA" id="ARBA00022729"/>
    </source>
</evidence>
<comment type="caution">
    <text evidence="5">The sequence shown here is derived from an EMBL/GenBank/DDBJ whole genome shotgun (WGS) entry which is preliminary data.</text>
</comment>
<dbReference type="GO" id="GO:0030246">
    <property type="term" value="F:carbohydrate binding"/>
    <property type="evidence" value="ECO:0007669"/>
    <property type="project" value="UniProtKB-ARBA"/>
</dbReference>
<evidence type="ECO:0000256" key="1">
    <source>
        <dbReference type="ARBA" id="ARBA00004196"/>
    </source>
</evidence>
<dbReference type="Proteomes" id="UP000229740">
    <property type="component" value="Unassembled WGS sequence"/>
</dbReference>
<evidence type="ECO:0000313" key="6">
    <source>
        <dbReference type="Proteomes" id="UP000229740"/>
    </source>
</evidence>
<feature type="domain" description="Periplasmic binding protein" evidence="4">
    <location>
        <begin position="33"/>
        <end position="294"/>
    </location>
</feature>
<name>A0A2G6E7N9_9BACT</name>